<keyword evidence="1" id="KW-0677">Repeat</keyword>
<evidence type="ECO:0000313" key="4">
    <source>
        <dbReference type="RefSeq" id="XP_021811564.1"/>
    </source>
</evidence>
<dbReference type="Gene3D" id="1.25.40.20">
    <property type="entry name" value="Ankyrin repeat-containing domain"/>
    <property type="match status" value="1"/>
</dbReference>
<proteinExistence type="predicted"/>
<dbReference type="RefSeq" id="XP_021811564.1">
    <property type="nucleotide sequence ID" value="XM_021955872.1"/>
</dbReference>
<dbReference type="InterPro" id="IPR002110">
    <property type="entry name" value="Ankyrin_rpt"/>
</dbReference>
<dbReference type="GeneID" id="110754760"/>
<name>A0A6P5S763_PRUAV</name>
<dbReference type="InterPro" id="IPR036770">
    <property type="entry name" value="Ankyrin_rpt-contain_sf"/>
</dbReference>
<keyword evidence="3" id="KW-1185">Reference proteome</keyword>
<dbReference type="PANTHER" id="PTHR24186:SF53">
    <property type="entry name" value="PGG DOMAIN-CONTAINING PROTEIN"/>
    <property type="match status" value="1"/>
</dbReference>
<dbReference type="SMART" id="SM00248">
    <property type="entry name" value="ANK"/>
    <property type="match status" value="3"/>
</dbReference>
<evidence type="ECO:0000256" key="2">
    <source>
        <dbReference type="ARBA" id="ARBA00023043"/>
    </source>
</evidence>
<organism evidence="3 4">
    <name type="scientific">Prunus avium</name>
    <name type="common">Cherry</name>
    <name type="synonym">Cerasus avium</name>
    <dbReference type="NCBI Taxonomy" id="42229"/>
    <lineage>
        <taxon>Eukaryota</taxon>
        <taxon>Viridiplantae</taxon>
        <taxon>Streptophyta</taxon>
        <taxon>Embryophyta</taxon>
        <taxon>Tracheophyta</taxon>
        <taxon>Spermatophyta</taxon>
        <taxon>Magnoliopsida</taxon>
        <taxon>eudicotyledons</taxon>
        <taxon>Gunneridae</taxon>
        <taxon>Pentapetalae</taxon>
        <taxon>rosids</taxon>
        <taxon>fabids</taxon>
        <taxon>Rosales</taxon>
        <taxon>Rosaceae</taxon>
        <taxon>Amygdaloideae</taxon>
        <taxon>Amygdaleae</taxon>
        <taxon>Prunus</taxon>
    </lineage>
</organism>
<dbReference type="KEGG" id="pavi:110754760"/>
<dbReference type="GO" id="GO:0005886">
    <property type="term" value="C:plasma membrane"/>
    <property type="evidence" value="ECO:0007669"/>
    <property type="project" value="TreeGrafter"/>
</dbReference>
<gene>
    <name evidence="4" type="primary">LOC110754760</name>
</gene>
<reference evidence="4" key="1">
    <citation type="submission" date="2025-08" db="UniProtKB">
        <authorList>
            <consortium name="RefSeq"/>
        </authorList>
    </citation>
    <scope>IDENTIFICATION</scope>
</reference>
<dbReference type="Proteomes" id="UP000515124">
    <property type="component" value="Unplaced"/>
</dbReference>
<dbReference type="SUPFAM" id="SSF48403">
    <property type="entry name" value="Ankyrin repeat"/>
    <property type="match status" value="1"/>
</dbReference>
<dbReference type="Pfam" id="PF00023">
    <property type="entry name" value="Ank"/>
    <property type="match status" value="1"/>
</dbReference>
<dbReference type="PANTHER" id="PTHR24186">
    <property type="entry name" value="PROTEIN PHOSPHATASE 1 REGULATORY SUBUNIT"/>
    <property type="match status" value="1"/>
</dbReference>
<evidence type="ECO:0000313" key="3">
    <source>
        <dbReference type="Proteomes" id="UP000515124"/>
    </source>
</evidence>
<sequence length="220" mass="24947">MGDKVDKKTALRIAACKGHVDVMKELISRCPDCCELVDQRRRNARHYASENHRSRITNFVLKDPALSNVLLNAKDVDGNTPLHLLVLRPGHQTDFYNDRRVDKMTFNKENMNALDLIRVDDSEMRAVLEQQVARVLKMAGDKEAEGESSSMLQRLPQSVNMKVELKPFTGKENFMLWKRRMKSALTQQNLSIVLGGKEKKPAAMTDAEWGVLDELARGAI</sequence>
<accession>A0A6P5S763</accession>
<dbReference type="AlphaFoldDB" id="A0A6P5S763"/>
<protein>
    <submittedName>
        <fullName evidence="4">Ankycorbin-like</fullName>
    </submittedName>
</protein>
<evidence type="ECO:0000256" key="1">
    <source>
        <dbReference type="ARBA" id="ARBA00022737"/>
    </source>
</evidence>
<keyword evidence="2" id="KW-0040">ANK repeat</keyword>